<evidence type="ECO:0000256" key="1">
    <source>
        <dbReference type="SAM" id="SignalP"/>
    </source>
</evidence>
<protein>
    <submittedName>
        <fullName evidence="3">SGNH/GDSL hydrolase family protein</fullName>
    </submittedName>
</protein>
<keyword evidence="4" id="KW-1185">Reference proteome</keyword>
<dbReference type="GO" id="GO:0016788">
    <property type="term" value="F:hydrolase activity, acting on ester bonds"/>
    <property type="evidence" value="ECO:0007669"/>
    <property type="project" value="UniProtKB-ARBA"/>
</dbReference>
<organism evidence="3 4">
    <name type="scientific">Leptospira brenneri</name>
    <dbReference type="NCBI Taxonomy" id="2023182"/>
    <lineage>
        <taxon>Bacteria</taxon>
        <taxon>Pseudomonadati</taxon>
        <taxon>Spirochaetota</taxon>
        <taxon>Spirochaetia</taxon>
        <taxon>Leptospirales</taxon>
        <taxon>Leptospiraceae</taxon>
        <taxon>Leptospira</taxon>
    </lineage>
</organism>
<dbReference type="AlphaFoldDB" id="A0A5F1Z843"/>
<dbReference type="Gene3D" id="3.40.50.1110">
    <property type="entry name" value="SGNH hydrolase"/>
    <property type="match status" value="1"/>
</dbReference>
<sequence length="281" mass="32322">MKQLSKLWILCFFIFESCVIFQATKVPSNNLKSALNAKSKHSPTIVFLGDSITHGRVSYDYVDAIAKNPNLKDYQVINEGINSRLTVQILEQLDNLKEINPDFVFLLIGTNDLKATLSPEEYNRYASIWKLKDPVTEESFVQNLTKIIQTIKKDTKAKLIVFSLPVLGEDPNSIPFQRSKRFAELTKEVTRKETVIYKPFHETLSKGLETSNLKIRKPYIQSTWGMYWTILRYYSTTYSWDDLGDSNGYYYLTDAIHLNERGGKVLEGMALEEILPKKESP</sequence>
<dbReference type="InterPro" id="IPR013830">
    <property type="entry name" value="SGNH_hydro"/>
</dbReference>
<gene>
    <name evidence="3" type="ORF">EHQ30_01930</name>
</gene>
<keyword evidence="1" id="KW-0732">Signal</keyword>
<dbReference type="InterPro" id="IPR051532">
    <property type="entry name" value="Ester_Hydrolysis_Enzymes"/>
</dbReference>
<keyword evidence="3" id="KW-0378">Hydrolase</keyword>
<reference evidence="3" key="1">
    <citation type="journal article" date="2019" name="PLoS Negl. Trop. Dis.">
        <title>Revisiting the worldwide diversity of Leptospira species in the environment.</title>
        <authorList>
            <person name="Vincent A.T."/>
            <person name="Schiettekatte O."/>
            <person name="Bourhy P."/>
            <person name="Veyrier F.J."/>
            <person name="Picardeau M."/>
        </authorList>
    </citation>
    <scope>NUCLEOTIDE SEQUENCE [LARGE SCALE GENOMIC DNA]</scope>
    <source>
        <strain evidence="3">201800277</strain>
    </source>
</reference>
<feature type="chain" id="PRO_5022929244" evidence="1">
    <location>
        <begin position="23"/>
        <end position="281"/>
    </location>
</feature>
<evidence type="ECO:0000313" key="3">
    <source>
        <dbReference type="EMBL" id="TGK95422.1"/>
    </source>
</evidence>
<dbReference type="CDD" id="cd00229">
    <property type="entry name" value="SGNH_hydrolase"/>
    <property type="match status" value="1"/>
</dbReference>
<feature type="domain" description="SGNH hydrolase-type esterase" evidence="2">
    <location>
        <begin position="47"/>
        <end position="213"/>
    </location>
</feature>
<dbReference type="EMBL" id="RQFP01000001">
    <property type="protein sequence ID" value="TGK95422.1"/>
    <property type="molecule type" value="Genomic_DNA"/>
</dbReference>
<dbReference type="Pfam" id="PF13472">
    <property type="entry name" value="Lipase_GDSL_2"/>
    <property type="match status" value="1"/>
</dbReference>
<dbReference type="SUPFAM" id="SSF52266">
    <property type="entry name" value="SGNH hydrolase"/>
    <property type="match status" value="1"/>
</dbReference>
<proteinExistence type="predicted"/>
<dbReference type="OrthoDB" id="9794725at2"/>
<dbReference type="Proteomes" id="UP000297891">
    <property type="component" value="Unassembled WGS sequence"/>
</dbReference>
<dbReference type="RefSeq" id="WP_135676547.1">
    <property type="nucleotide sequence ID" value="NZ_RQFP01000001.1"/>
</dbReference>
<feature type="signal peptide" evidence="1">
    <location>
        <begin position="1"/>
        <end position="22"/>
    </location>
</feature>
<dbReference type="PANTHER" id="PTHR30383">
    <property type="entry name" value="THIOESTERASE 1/PROTEASE 1/LYSOPHOSPHOLIPASE L1"/>
    <property type="match status" value="1"/>
</dbReference>
<dbReference type="InterPro" id="IPR036514">
    <property type="entry name" value="SGNH_hydro_sf"/>
</dbReference>
<comment type="caution">
    <text evidence="3">The sequence shown here is derived from an EMBL/GenBank/DDBJ whole genome shotgun (WGS) entry which is preliminary data.</text>
</comment>
<evidence type="ECO:0000259" key="2">
    <source>
        <dbReference type="Pfam" id="PF13472"/>
    </source>
</evidence>
<accession>A0A5F1Z843</accession>
<evidence type="ECO:0000313" key="4">
    <source>
        <dbReference type="Proteomes" id="UP000297891"/>
    </source>
</evidence>
<name>A0A5F1Z843_9LEPT</name>